<feature type="compositionally biased region" description="Polar residues" evidence="1">
    <location>
        <begin position="1"/>
        <end position="19"/>
    </location>
</feature>
<name>A0AA89TFT6_9GAMM</name>
<dbReference type="NCBIfam" id="NF041646">
    <property type="entry name" value="VC0807_fam"/>
    <property type="match status" value="1"/>
</dbReference>
<evidence type="ECO:0000256" key="2">
    <source>
        <dbReference type="SAM" id="Phobius"/>
    </source>
</evidence>
<dbReference type="EMBL" id="JACHHR010000001">
    <property type="protein sequence ID" value="MBB5209918.1"/>
    <property type="molecule type" value="Genomic_DNA"/>
</dbReference>
<accession>A0AA89TFT6</accession>
<evidence type="ECO:0000256" key="1">
    <source>
        <dbReference type="SAM" id="MobiDB-lite"/>
    </source>
</evidence>
<evidence type="ECO:0000313" key="3">
    <source>
        <dbReference type="EMBL" id="MBB5209918.1"/>
    </source>
</evidence>
<keyword evidence="2" id="KW-0472">Membrane</keyword>
<gene>
    <name evidence="3" type="ORF">HNQ53_000106</name>
</gene>
<keyword evidence="2" id="KW-0812">Transmembrane</keyword>
<protein>
    <recommendedName>
        <fullName evidence="5">MFS transporter</fullName>
    </recommendedName>
</protein>
<dbReference type="PIRSF" id="PIRSF028137">
    <property type="entry name" value="UCP028137"/>
    <property type="match status" value="1"/>
</dbReference>
<feature type="transmembrane region" description="Helical" evidence="2">
    <location>
        <begin position="215"/>
        <end position="239"/>
    </location>
</feature>
<feature type="transmembrane region" description="Helical" evidence="2">
    <location>
        <begin position="120"/>
        <end position="140"/>
    </location>
</feature>
<evidence type="ECO:0000313" key="4">
    <source>
        <dbReference type="Proteomes" id="UP000563601"/>
    </source>
</evidence>
<proteinExistence type="predicted"/>
<keyword evidence="2" id="KW-1133">Transmembrane helix</keyword>
<reference evidence="3 4" key="1">
    <citation type="submission" date="2020-08" db="EMBL/GenBank/DDBJ databases">
        <title>Genomic Encyclopedia of Type Strains, Phase IV (KMG-IV): sequencing the most valuable type-strain genomes for metagenomic binning, comparative biology and taxonomic classification.</title>
        <authorList>
            <person name="Goeker M."/>
        </authorList>
    </citation>
    <scope>NUCLEOTIDE SEQUENCE [LARGE SCALE GENOMIC DNA]</scope>
    <source>
        <strain evidence="3 4">DSM 11525</strain>
    </source>
</reference>
<dbReference type="RefSeq" id="WP_237567657.1">
    <property type="nucleotide sequence ID" value="NZ_CP047491.1"/>
</dbReference>
<comment type="caution">
    <text evidence="3">The sequence shown here is derived from an EMBL/GenBank/DDBJ whole genome shotgun (WGS) entry which is preliminary data.</text>
</comment>
<feature type="transmembrane region" description="Helical" evidence="2">
    <location>
        <begin position="61"/>
        <end position="79"/>
    </location>
</feature>
<dbReference type="InterPro" id="IPR016870">
    <property type="entry name" value="UCP028137"/>
</dbReference>
<feature type="region of interest" description="Disordered" evidence="1">
    <location>
        <begin position="1"/>
        <end position="32"/>
    </location>
</feature>
<evidence type="ECO:0008006" key="5">
    <source>
        <dbReference type="Google" id="ProtNLM"/>
    </source>
</evidence>
<sequence>MTDSNQSNPVQPTSDTAGQYATGERPKSEQAPQKESLLANLALNIVIPTLILTKLSGDDWLGTKWAIVVALAFPLAYGLRDLQRSGKVNFFSALGIISILLTGGMSLLELDAKYIAIKEAAIPGLLGIATIASLYTRWPLVRTLIYNDRILDTGKIARSLNSNGNETAFERTLQHASWMIAGSFFLSSTLNYILAEVLLKSPPGTAAFNEELGKMTALSFPVIALPATIILMLVLVFLFRRIGKLTGLKLEEILVQQ</sequence>
<feature type="transmembrane region" description="Helical" evidence="2">
    <location>
        <begin position="176"/>
        <end position="195"/>
    </location>
</feature>
<feature type="transmembrane region" description="Helical" evidence="2">
    <location>
        <begin position="88"/>
        <end position="108"/>
    </location>
</feature>
<dbReference type="AlphaFoldDB" id="A0AA89TFT6"/>
<organism evidence="3 4">
    <name type="scientific">Microbulbifer hydrolyticus</name>
    <dbReference type="NCBI Taxonomy" id="48074"/>
    <lineage>
        <taxon>Bacteria</taxon>
        <taxon>Pseudomonadati</taxon>
        <taxon>Pseudomonadota</taxon>
        <taxon>Gammaproteobacteria</taxon>
        <taxon>Cellvibrionales</taxon>
        <taxon>Microbulbiferaceae</taxon>
        <taxon>Microbulbifer</taxon>
    </lineage>
</organism>
<dbReference type="Proteomes" id="UP000563601">
    <property type="component" value="Unassembled WGS sequence"/>
</dbReference>